<protein>
    <submittedName>
        <fullName evidence="1">Uncharacterized protein</fullName>
    </submittedName>
</protein>
<gene>
    <name evidence="1" type="ORF">HPB50_004035</name>
</gene>
<dbReference type="EMBL" id="CM023482">
    <property type="protein sequence ID" value="KAH6937774.1"/>
    <property type="molecule type" value="Genomic_DNA"/>
</dbReference>
<reference evidence="1" key="1">
    <citation type="submission" date="2020-05" db="EMBL/GenBank/DDBJ databases">
        <title>Large-scale comparative analyses of tick genomes elucidate their genetic diversity and vector capacities.</title>
        <authorList>
            <person name="Jia N."/>
            <person name="Wang J."/>
            <person name="Shi W."/>
            <person name="Du L."/>
            <person name="Sun Y."/>
            <person name="Zhan W."/>
            <person name="Jiang J."/>
            <person name="Wang Q."/>
            <person name="Zhang B."/>
            <person name="Ji P."/>
            <person name="Sakyi L.B."/>
            <person name="Cui X."/>
            <person name="Yuan T."/>
            <person name="Jiang B."/>
            <person name="Yang W."/>
            <person name="Lam T.T.-Y."/>
            <person name="Chang Q."/>
            <person name="Ding S."/>
            <person name="Wang X."/>
            <person name="Zhu J."/>
            <person name="Ruan X."/>
            <person name="Zhao L."/>
            <person name="Wei J."/>
            <person name="Que T."/>
            <person name="Du C."/>
            <person name="Cheng J."/>
            <person name="Dai P."/>
            <person name="Han X."/>
            <person name="Huang E."/>
            <person name="Gao Y."/>
            <person name="Liu J."/>
            <person name="Shao H."/>
            <person name="Ye R."/>
            <person name="Li L."/>
            <person name="Wei W."/>
            <person name="Wang X."/>
            <person name="Wang C."/>
            <person name="Yang T."/>
            <person name="Huo Q."/>
            <person name="Li W."/>
            <person name="Guo W."/>
            <person name="Chen H."/>
            <person name="Zhou L."/>
            <person name="Ni X."/>
            <person name="Tian J."/>
            <person name="Zhou Y."/>
            <person name="Sheng Y."/>
            <person name="Liu T."/>
            <person name="Pan Y."/>
            <person name="Xia L."/>
            <person name="Li J."/>
            <person name="Zhao F."/>
            <person name="Cao W."/>
        </authorList>
    </citation>
    <scope>NUCLEOTIDE SEQUENCE</scope>
    <source>
        <strain evidence="1">Hyas-2018</strain>
    </source>
</reference>
<organism evidence="1 2">
    <name type="scientific">Hyalomma asiaticum</name>
    <name type="common">Tick</name>
    <dbReference type="NCBI Taxonomy" id="266040"/>
    <lineage>
        <taxon>Eukaryota</taxon>
        <taxon>Metazoa</taxon>
        <taxon>Ecdysozoa</taxon>
        <taxon>Arthropoda</taxon>
        <taxon>Chelicerata</taxon>
        <taxon>Arachnida</taxon>
        <taxon>Acari</taxon>
        <taxon>Parasitiformes</taxon>
        <taxon>Ixodida</taxon>
        <taxon>Ixodoidea</taxon>
        <taxon>Ixodidae</taxon>
        <taxon>Hyalomminae</taxon>
        <taxon>Hyalomma</taxon>
    </lineage>
</organism>
<evidence type="ECO:0000313" key="2">
    <source>
        <dbReference type="Proteomes" id="UP000821845"/>
    </source>
</evidence>
<dbReference type="Proteomes" id="UP000821845">
    <property type="component" value="Chromosome 2"/>
</dbReference>
<evidence type="ECO:0000313" key="1">
    <source>
        <dbReference type="EMBL" id="KAH6937774.1"/>
    </source>
</evidence>
<accession>A0ACB7SVG9</accession>
<sequence length="201" mass="22548">MRLTEFWWRYNLRWILGAVAKPKEPERRTGGLTVMGGASVPSNITNILQKGPKFGLEPCVPPHELAALNRRIAEKAPNEDRERCLSEGIDCIAKNVLVHGLSGSTIPQQPKPKSIDQPYLPGFTTCTWTPATSPMSRHSWLNASSSPFWDAPLVAPHVVHVTSTHRLKRQHLHTYAFCGHGGPSANMWLKPFCYFVQCYCF</sequence>
<name>A0ACB7SVG9_HYAAI</name>
<keyword evidence="2" id="KW-1185">Reference proteome</keyword>
<comment type="caution">
    <text evidence="1">The sequence shown here is derived from an EMBL/GenBank/DDBJ whole genome shotgun (WGS) entry which is preliminary data.</text>
</comment>
<proteinExistence type="predicted"/>